<proteinExistence type="predicted"/>
<name>A3IX66_9CHRO</name>
<sequence>MNQKVNIAVIILAAGSSSRMGFPKQLLPYQGSTLLNNTIEIAIASVCKPIIVVLGANEDKISCNIDQSCVSVIKNKNWSFGMGSSISLGIKSLLNYPKTIKAAVICVCDQPFLTTEIINNLVFSYQTTEKPIIVCTYAETFGVPVLFDSEFFLELVSLKGKGGAKKLIKQHKKDVFFIPFPQGIIDIDTPEDYQQLT</sequence>
<comment type="caution">
    <text evidence="2">The sequence shown here is derived from an EMBL/GenBank/DDBJ whole genome shotgun (WGS) entry which is preliminary data.</text>
</comment>
<dbReference type="SUPFAM" id="SSF53448">
    <property type="entry name" value="Nucleotide-diphospho-sugar transferases"/>
    <property type="match status" value="1"/>
</dbReference>
<dbReference type="PANTHER" id="PTHR43777">
    <property type="entry name" value="MOLYBDENUM COFACTOR CYTIDYLYLTRANSFERASE"/>
    <property type="match status" value="1"/>
</dbReference>
<dbReference type="Proteomes" id="UP000003781">
    <property type="component" value="Unassembled WGS sequence"/>
</dbReference>
<dbReference type="PANTHER" id="PTHR43777:SF1">
    <property type="entry name" value="MOLYBDENUM COFACTOR CYTIDYLYLTRANSFERASE"/>
    <property type="match status" value="1"/>
</dbReference>
<organism evidence="2 3">
    <name type="scientific">Crocosphaera chwakensis CCY0110</name>
    <dbReference type="NCBI Taxonomy" id="391612"/>
    <lineage>
        <taxon>Bacteria</taxon>
        <taxon>Bacillati</taxon>
        <taxon>Cyanobacteriota</taxon>
        <taxon>Cyanophyceae</taxon>
        <taxon>Oscillatoriophycideae</taxon>
        <taxon>Chroococcales</taxon>
        <taxon>Aphanothecaceae</taxon>
        <taxon>Crocosphaera</taxon>
        <taxon>Crocosphaera chwakensis</taxon>
    </lineage>
</organism>
<accession>A3IX66</accession>
<dbReference type="InterPro" id="IPR029044">
    <property type="entry name" value="Nucleotide-diphossugar_trans"/>
</dbReference>
<dbReference type="Pfam" id="PF12804">
    <property type="entry name" value="NTP_transf_3"/>
    <property type="match status" value="1"/>
</dbReference>
<dbReference type="RefSeq" id="WP_008277970.1">
    <property type="nucleotide sequence ID" value="NZ_AAXW01000060.1"/>
</dbReference>
<keyword evidence="3" id="KW-1185">Reference proteome</keyword>
<evidence type="ECO:0000259" key="1">
    <source>
        <dbReference type="Pfam" id="PF12804"/>
    </source>
</evidence>
<dbReference type="eggNOG" id="COG2068">
    <property type="taxonomic scope" value="Bacteria"/>
</dbReference>
<dbReference type="GO" id="GO:0016779">
    <property type="term" value="F:nucleotidyltransferase activity"/>
    <property type="evidence" value="ECO:0007669"/>
    <property type="project" value="UniProtKB-ARBA"/>
</dbReference>
<dbReference type="OrthoDB" id="285216at2"/>
<evidence type="ECO:0000313" key="2">
    <source>
        <dbReference type="EMBL" id="EAZ88953.1"/>
    </source>
</evidence>
<dbReference type="EMBL" id="AAXW01000060">
    <property type="protein sequence ID" value="EAZ88953.1"/>
    <property type="molecule type" value="Genomic_DNA"/>
</dbReference>
<protein>
    <recommendedName>
        <fullName evidence="1">MobA-like NTP transferase domain-containing protein</fullName>
    </recommendedName>
</protein>
<feature type="domain" description="MobA-like NTP transferase" evidence="1">
    <location>
        <begin position="9"/>
        <end position="173"/>
    </location>
</feature>
<gene>
    <name evidence="2" type="ORF">CY0110_02617</name>
</gene>
<dbReference type="InterPro" id="IPR025877">
    <property type="entry name" value="MobA-like_NTP_Trfase"/>
</dbReference>
<dbReference type="AlphaFoldDB" id="A3IX66"/>
<dbReference type="CDD" id="cd04182">
    <property type="entry name" value="GT_2_like_f"/>
    <property type="match status" value="1"/>
</dbReference>
<evidence type="ECO:0000313" key="3">
    <source>
        <dbReference type="Proteomes" id="UP000003781"/>
    </source>
</evidence>
<dbReference type="Gene3D" id="3.90.550.10">
    <property type="entry name" value="Spore Coat Polysaccharide Biosynthesis Protein SpsA, Chain A"/>
    <property type="match status" value="1"/>
</dbReference>
<reference evidence="2 3" key="1">
    <citation type="submission" date="2007-03" db="EMBL/GenBank/DDBJ databases">
        <authorList>
            <person name="Stal L."/>
            <person name="Ferriera S."/>
            <person name="Johnson J."/>
            <person name="Kravitz S."/>
            <person name="Beeson K."/>
            <person name="Sutton G."/>
            <person name="Rogers Y.-H."/>
            <person name="Friedman R."/>
            <person name="Frazier M."/>
            <person name="Venter J.C."/>
        </authorList>
    </citation>
    <scope>NUCLEOTIDE SEQUENCE [LARGE SCALE GENOMIC DNA]</scope>
    <source>
        <strain evidence="2 3">CCY0110</strain>
    </source>
</reference>